<dbReference type="InterPro" id="IPR008889">
    <property type="entry name" value="VQ"/>
</dbReference>
<protein>
    <recommendedName>
        <fullName evidence="2">VQ domain-containing protein</fullName>
    </recommendedName>
</protein>
<proteinExistence type="predicted"/>
<dbReference type="EMBL" id="JABCRI010000002">
    <property type="protein sequence ID" value="KAF8411285.1"/>
    <property type="molecule type" value="Genomic_DNA"/>
</dbReference>
<keyword evidence="4" id="KW-1185">Reference proteome</keyword>
<dbReference type="Proteomes" id="UP000655225">
    <property type="component" value="Unassembled WGS sequence"/>
</dbReference>
<dbReference type="PANTHER" id="PTHR33179:SF29">
    <property type="entry name" value="OS06G0666400 PROTEIN"/>
    <property type="match status" value="1"/>
</dbReference>
<gene>
    <name evidence="3" type="ORF">HHK36_003832</name>
</gene>
<comment type="caution">
    <text evidence="3">The sequence shown here is derived from an EMBL/GenBank/DDBJ whole genome shotgun (WGS) entry which is preliminary data.</text>
</comment>
<dbReference type="PANTHER" id="PTHR33179">
    <property type="entry name" value="VQ MOTIF-CONTAINING PROTEIN"/>
    <property type="match status" value="1"/>
</dbReference>
<reference evidence="3 4" key="1">
    <citation type="submission" date="2020-04" db="EMBL/GenBank/DDBJ databases">
        <title>Plant Genome Project.</title>
        <authorList>
            <person name="Zhang R.-G."/>
        </authorList>
    </citation>
    <scope>NUCLEOTIDE SEQUENCE [LARGE SCALE GENOMIC DNA]</scope>
    <source>
        <strain evidence="3">YNK0</strain>
        <tissue evidence="3">Leaf</tissue>
    </source>
</reference>
<name>A0A834ZT77_TETSI</name>
<organism evidence="3 4">
    <name type="scientific">Tetracentron sinense</name>
    <name type="common">Spur-leaf</name>
    <dbReference type="NCBI Taxonomy" id="13715"/>
    <lineage>
        <taxon>Eukaryota</taxon>
        <taxon>Viridiplantae</taxon>
        <taxon>Streptophyta</taxon>
        <taxon>Embryophyta</taxon>
        <taxon>Tracheophyta</taxon>
        <taxon>Spermatophyta</taxon>
        <taxon>Magnoliopsida</taxon>
        <taxon>Trochodendrales</taxon>
        <taxon>Trochodendraceae</taxon>
        <taxon>Tetracentron</taxon>
    </lineage>
</organism>
<dbReference type="Pfam" id="PF05678">
    <property type="entry name" value="VQ"/>
    <property type="match status" value="1"/>
</dbReference>
<feature type="compositionally biased region" description="Low complexity" evidence="1">
    <location>
        <begin position="43"/>
        <end position="52"/>
    </location>
</feature>
<sequence length="191" mass="21182">MAMSETMLNPSDWVQFYQRNLAGQVAEPDRRFSNTMFDDRVSKTSVVTSASSPRNLSPEGRVSKPARKRTRASRKTPTTLLNTDPTNFRAMVQQFTGGPSASISSGPRTSATTLSFGLGNQQQHLNANPITEPSGYYYRQLQQQYLLSLNNYGSDALLQRLSNSARPNLETSDHGFVMEGISSDVLPRPFL</sequence>
<evidence type="ECO:0000256" key="1">
    <source>
        <dbReference type="SAM" id="MobiDB-lite"/>
    </source>
</evidence>
<evidence type="ECO:0000313" key="3">
    <source>
        <dbReference type="EMBL" id="KAF8411285.1"/>
    </source>
</evidence>
<feature type="domain" description="VQ" evidence="2">
    <location>
        <begin position="77"/>
        <end position="101"/>
    </location>
</feature>
<dbReference type="AlphaFoldDB" id="A0A834ZT77"/>
<dbReference type="InterPro" id="IPR039609">
    <property type="entry name" value="VQ_15/22"/>
</dbReference>
<feature type="region of interest" description="Disordered" evidence="1">
    <location>
        <begin position="43"/>
        <end position="83"/>
    </location>
</feature>
<feature type="compositionally biased region" description="Basic residues" evidence="1">
    <location>
        <begin position="64"/>
        <end position="74"/>
    </location>
</feature>
<dbReference type="OrthoDB" id="1726347at2759"/>
<dbReference type="OMA" id="WSHFYHQ"/>
<evidence type="ECO:0000313" key="4">
    <source>
        <dbReference type="Proteomes" id="UP000655225"/>
    </source>
</evidence>
<evidence type="ECO:0000259" key="2">
    <source>
        <dbReference type="Pfam" id="PF05678"/>
    </source>
</evidence>
<accession>A0A834ZT77</accession>